<dbReference type="EMBL" id="BMJE01000003">
    <property type="protein sequence ID" value="GGB74595.1"/>
    <property type="molecule type" value="Genomic_DNA"/>
</dbReference>
<comment type="caution">
    <text evidence="2">The sequence shown here is derived from an EMBL/GenBank/DDBJ whole genome shotgun (WGS) entry which is preliminary data.</text>
</comment>
<accession>A0ABQ1JPV1</accession>
<protein>
    <recommendedName>
        <fullName evidence="1">START-like domain-containing protein</fullName>
    </recommendedName>
</protein>
<gene>
    <name evidence="2" type="ORF">GCM10007424_13150</name>
</gene>
<organism evidence="2 3">
    <name type="scientific">Flavobacterium suaedae</name>
    <dbReference type="NCBI Taxonomy" id="1767027"/>
    <lineage>
        <taxon>Bacteria</taxon>
        <taxon>Pseudomonadati</taxon>
        <taxon>Bacteroidota</taxon>
        <taxon>Flavobacteriia</taxon>
        <taxon>Flavobacteriales</taxon>
        <taxon>Flavobacteriaceae</taxon>
        <taxon>Flavobacterium</taxon>
    </lineage>
</organism>
<keyword evidence="3" id="KW-1185">Reference proteome</keyword>
<dbReference type="Gene3D" id="3.30.530.20">
    <property type="match status" value="1"/>
</dbReference>
<proteinExistence type="predicted"/>
<evidence type="ECO:0000313" key="3">
    <source>
        <dbReference type="Proteomes" id="UP000615760"/>
    </source>
</evidence>
<dbReference type="InterPro" id="IPR023393">
    <property type="entry name" value="START-like_dom_sf"/>
</dbReference>
<sequence length="144" mass="16947">MLNIIYFVNFYIDYMDEKIKYELEFPITSSPQLLYQYISTPSGLSEWFADNVNSRGEFFTFIWDDSEEKAKLASKKSGERIKFRWMDDEGNDSTYYFELKIAVDDITKDVSLLVTDFAEEDDVEEAKQLWENQISDLKHVLGSV</sequence>
<evidence type="ECO:0000313" key="2">
    <source>
        <dbReference type="EMBL" id="GGB74595.1"/>
    </source>
</evidence>
<dbReference type="Pfam" id="PF19569">
    <property type="entry name" value="START_2"/>
    <property type="match status" value="1"/>
</dbReference>
<evidence type="ECO:0000259" key="1">
    <source>
        <dbReference type="Pfam" id="PF19569"/>
    </source>
</evidence>
<dbReference type="SUPFAM" id="SSF55961">
    <property type="entry name" value="Bet v1-like"/>
    <property type="match status" value="1"/>
</dbReference>
<feature type="domain" description="START-like" evidence="1">
    <location>
        <begin position="15"/>
        <end position="142"/>
    </location>
</feature>
<name>A0ABQ1JPV1_9FLAO</name>
<dbReference type="InterPro" id="IPR045736">
    <property type="entry name" value="START_2"/>
</dbReference>
<dbReference type="Proteomes" id="UP000615760">
    <property type="component" value="Unassembled WGS sequence"/>
</dbReference>
<reference evidence="3" key="1">
    <citation type="journal article" date="2019" name="Int. J. Syst. Evol. Microbiol.">
        <title>The Global Catalogue of Microorganisms (GCM) 10K type strain sequencing project: providing services to taxonomists for standard genome sequencing and annotation.</title>
        <authorList>
            <consortium name="The Broad Institute Genomics Platform"/>
            <consortium name="The Broad Institute Genome Sequencing Center for Infectious Disease"/>
            <person name="Wu L."/>
            <person name="Ma J."/>
        </authorList>
    </citation>
    <scope>NUCLEOTIDE SEQUENCE [LARGE SCALE GENOMIC DNA]</scope>
    <source>
        <strain evidence="3">CGMCC 1.15461</strain>
    </source>
</reference>